<comment type="caution">
    <text evidence="2">The sequence shown here is derived from an EMBL/GenBank/DDBJ whole genome shotgun (WGS) entry which is preliminary data.</text>
</comment>
<evidence type="ECO:0000313" key="3">
    <source>
        <dbReference type="Proteomes" id="UP000031364"/>
    </source>
</evidence>
<protein>
    <recommendedName>
        <fullName evidence="4">DUF3558 domain-containing protein</fullName>
    </recommendedName>
</protein>
<name>A0ABR4ZGM2_9NOCA</name>
<dbReference type="RefSeq" id="WP_043669387.1">
    <property type="nucleotide sequence ID" value="NZ_BDCI01000030.1"/>
</dbReference>
<dbReference type="Proteomes" id="UP000031364">
    <property type="component" value="Unassembled WGS sequence"/>
</dbReference>
<sequence length="191" mass="20201">MPSRGNTVRTLTITLGAVLLLAGCNDTSGTPATSSAPSASASASGTPVQEQAPWDPCLLPVDAVRATGLDPDSKKSALAGVEFDGWKSCAWRAQARWYDLSILAGTPTLSAVQERRDFIDMQPTTVGNRRALQFTMASDRNDHLGCAVAVEVPGGTVIFDMLGRYGAPQEGQPCPLANKHTNDLAKYLPSR</sequence>
<evidence type="ECO:0000256" key="1">
    <source>
        <dbReference type="SAM" id="MobiDB-lite"/>
    </source>
</evidence>
<gene>
    <name evidence="2" type="ORF">FG87_13450</name>
</gene>
<evidence type="ECO:0008006" key="4">
    <source>
        <dbReference type="Google" id="ProtNLM"/>
    </source>
</evidence>
<feature type="compositionally biased region" description="Low complexity" evidence="1">
    <location>
        <begin position="30"/>
        <end position="47"/>
    </location>
</feature>
<accession>A0ABR4ZGM2</accession>
<organism evidence="2 3">
    <name type="scientific">Nocardia vulneris</name>
    <dbReference type="NCBI Taxonomy" id="1141657"/>
    <lineage>
        <taxon>Bacteria</taxon>
        <taxon>Bacillati</taxon>
        <taxon>Actinomycetota</taxon>
        <taxon>Actinomycetes</taxon>
        <taxon>Mycobacteriales</taxon>
        <taxon>Nocardiaceae</taxon>
        <taxon>Nocardia</taxon>
    </lineage>
</organism>
<dbReference type="PROSITE" id="PS51257">
    <property type="entry name" value="PROKAR_LIPOPROTEIN"/>
    <property type="match status" value="1"/>
</dbReference>
<dbReference type="InterPro" id="IPR024520">
    <property type="entry name" value="DUF3558"/>
</dbReference>
<evidence type="ECO:0000313" key="2">
    <source>
        <dbReference type="EMBL" id="KIA64552.1"/>
    </source>
</evidence>
<feature type="region of interest" description="Disordered" evidence="1">
    <location>
        <begin position="30"/>
        <end position="52"/>
    </location>
</feature>
<keyword evidence="3" id="KW-1185">Reference proteome</keyword>
<dbReference type="Pfam" id="PF12079">
    <property type="entry name" value="DUF3558"/>
    <property type="match status" value="1"/>
</dbReference>
<dbReference type="EMBL" id="JNFP01000013">
    <property type="protein sequence ID" value="KIA64552.1"/>
    <property type="molecule type" value="Genomic_DNA"/>
</dbReference>
<proteinExistence type="predicted"/>
<reference evidence="2 3" key="1">
    <citation type="journal article" date="2014" name="Int. J. Syst. Evol. Microbiol.">
        <title>Nocardia vulneris sp. nov., isolated from wounds of human patients in North America.</title>
        <authorList>
            <person name="Lasker B.A."/>
            <person name="Bell M."/>
            <person name="Klenk H.P."/>
            <person name="Sproer C."/>
            <person name="Schumann C."/>
            <person name="Schumann P."/>
            <person name="Brown J.M."/>
        </authorList>
    </citation>
    <scope>NUCLEOTIDE SEQUENCE [LARGE SCALE GENOMIC DNA]</scope>
    <source>
        <strain evidence="2 3">W9851</strain>
    </source>
</reference>